<feature type="domain" description="CUB" evidence="5">
    <location>
        <begin position="240"/>
        <end position="276"/>
    </location>
</feature>
<evidence type="ECO:0000256" key="3">
    <source>
        <dbReference type="SAM" id="MobiDB-lite"/>
    </source>
</evidence>
<dbReference type="Proteomes" id="UP001163046">
    <property type="component" value="Unassembled WGS sequence"/>
</dbReference>
<keyword evidence="4" id="KW-0812">Transmembrane</keyword>
<feature type="transmembrane region" description="Helical" evidence="4">
    <location>
        <begin position="506"/>
        <end position="529"/>
    </location>
</feature>
<accession>A0A9W9YWR7</accession>
<dbReference type="Pfam" id="PF00431">
    <property type="entry name" value="CUB"/>
    <property type="match status" value="1"/>
</dbReference>
<dbReference type="InterPro" id="IPR035914">
    <property type="entry name" value="Sperma_CUB_dom_sf"/>
</dbReference>
<comment type="caution">
    <text evidence="2">Lacks conserved residue(s) required for the propagation of feature annotation.</text>
</comment>
<dbReference type="PANTHER" id="PTHR19324">
    <property type="entry name" value="PERFORIN-LIKE PROTEIN 1"/>
    <property type="match status" value="1"/>
</dbReference>
<feature type="region of interest" description="Disordered" evidence="3">
    <location>
        <begin position="373"/>
        <end position="484"/>
    </location>
</feature>
<dbReference type="AlphaFoldDB" id="A0A9W9YWR7"/>
<comment type="caution">
    <text evidence="6">The sequence shown here is derived from an EMBL/GenBank/DDBJ whole genome shotgun (WGS) entry which is preliminary data.</text>
</comment>
<feature type="compositionally biased region" description="Basic and acidic residues" evidence="3">
    <location>
        <begin position="403"/>
        <end position="417"/>
    </location>
</feature>
<dbReference type="EMBL" id="MU826856">
    <property type="protein sequence ID" value="KAJ7370795.1"/>
    <property type="molecule type" value="Genomic_DNA"/>
</dbReference>
<dbReference type="SMART" id="SM00042">
    <property type="entry name" value="CUB"/>
    <property type="match status" value="1"/>
</dbReference>
<evidence type="ECO:0000313" key="6">
    <source>
        <dbReference type="EMBL" id="KAJ7370795.1"/>
    </source>
</evidence>
<dbReference type="OrthoDB" id="5974897at2759"/>
<keyword evidence="7" id="KW-1185">Reference proteome</keyword>
<evidence type="ECO:0000313" key="7">
    <source>
        <dbReference type="Proteomes" id="UP001163046"/>
    </source>
</evidence>
<evidence type="ECO:0000256" key="4">
    <source>
        <dbReference type="SAM" id="Phobius"/>
    </source>
</evidence>
<feature type="compositionally biased region" description="Polar residues" evidence="3">
    <location>
        <begin position="380"/>
        <end position="402"/>
    </location>
</feature>
<reference evidence="6" key="1">
    <citation type="submission" date="2023-01" db="EMBL/GenBank/DDBJ databases">
        <title>Genome assembly of the deep-sea coral Lophelia pertusa.</title>
        <authorList>
            <person name="Herrera S."/>
            <person name="Cordes E."/>
        </authorList>
    </citation>
    <scope>NUCLEOTIDE SEQUENCE</scope>
    <source>
        <strain evidence="6">USNM1676648</strain>
        <tissue evidence="6">Polyp</tissue>
    </source>
</reference>
<keyword evidence="4" id="KW-0472">Membrane</keyword>
<dbReference type="PANTHER" id="PTHR19324:SF33">
    <property type="entry name" value="MUCIN-5AC"/>
    <property type="match status" value="1"/>
</dbReference>
<dbReference type="Pfam" id="PF16977">
    <property type="entry name" value="ApeC"/>
    <property type="match status" value="1"/>
</dbReference>
<dbReference type="PROSITE" id="PS01180">
    <property type="entry name" value="CUB"/>
    <property type="match status" value="1"/>
</dbReference>
<evidence type="ECO:0000256" key="1">
    <source>
        <dbReference type="ARBA" id="ARBA00023157"/>
    </source>
</evidence>
<organism evidence="6 7">
    <name type="scientific">Desmophyllum pertusum</name>
    <dbReference type="NCBI Taxonomy" id="174260"/>
    <lineage>
        <taxon>Eukaryota</taxon>
        <taxon>Metazoa</taxon>
        <taxon>Cnidaria</taxon>
        <taxon>Anthozoa</taxon>
        <taxon>Hexacorallia</taxon>
        <taxon>Scleractinia</taxon>
        <taxon>Caryophylliina</taxon>
        <taxon>Caryophylliidae</taxon>
        <taxon>Desmophyllum</taxon>
    </lineage>
</organism>
<keyword evidence="4" id="KW-1133">Transmembrane helix</keyword>
<dbReference type="Gene3D" id="2.60.120.290">
    <property type="entry name" value="Spermadhesin, CUB domain"/>
    <property type="match status" value="1"/>
</dbReference>
<name>A0A9W9YWR7_9CNID</name>
<keyword evidence="1" id="KW-1015">Disulfide bond</keyword>
<evidence type="ECO:0000259" key="5">
    <source>
        <dbReference type="PROSITE" id="PS01180"/>
    </source>
</evidence>
<proteinExistence type="predicted"/>
<evidence type="ECO:0000256" key="2">
    <source>
        <dbReference type="PROSITE-ProRule" id="PRU00059"/>
    </source>
</evidence>
<sequence length="678" mass="75297">MFSGQTWPDLALFTNTLTTLECVYSLDALAILATTKWPAGTYGIPRAQSGCPSSSGFTWRTGWRFQDTEDFLPSNKHSSNFHLDATVNKNDLKRSFCMKTDTSSDASKPDWPKGKYCIYKKGSCPKGLKSGYITWDDEDWFNKNSKGGVLPDGVYDKNTKLYYCCRTDGNKAEPMQLPTIKPFFLVAYESAACQQVKWALVSSEWIRFDTEKDGDGYGGAYPYGAGLNDHTIHYCYYTSCNYTLTKSSDSFQSPNYPKSYPAGQYCSWRIKVPEGFAGDMVPPPSGVRSSSNELFVILKTDNKSNFAGFQASYSAQRPTQPPTTVKTTPILRTTKATATFAQTTIKTTTVPSTTGKKTTAKPKTTAAIKEQQLLHRQRKPSLQSKTTQAKTASVSTTGNTKSTESRTEKFTTKKVEETTVSTSNTQTGNSIPSTSEATDRPSKPPVSQTTVYTKEATGSSITPETEATNEPTHTRPTEYGPSTLAPIRNASAFEYRKKEESGSSNVALILIPVLCLLLLAICLLIFILYRKRNQRRQDKQDSEQFVYYESNPKVESADSPLNGSGVKLSCDSMENPLYDAGTVNPLYNSKRQITDFYAKPSTEPVMTLDSSHDLGEYANPIYDFTSSPDERYANNTYTELTEVETCHIKILQHAMKNLLVSSVAKSPGFYQYCFHGRN</sequence>
<dbReference type="SUPFAM" id="SSF49854">
    <property type="entry name" value="Spermadhesin, CUB domain"/>
    <property type="match status" value="1"/>
</dbReference>
<protein>
    <recommendedName>
        <fullName evidence="5">CUB domain-containing protein</fullName>
    </recommendedName>
</protein>
<gene>
    <name evidence="6" type="ORF">OS493_029785</name>
</gene>
<dbReference type="CDD" id="cd00041">
    <property type="entry name" value="CUB"/>
    <property type="match status" value="1"/>
</dbReference>
<feature type="compositionally biased region" description="Polar residues" evidence="3">
    <location>
        <begin position="445"/>
        <end position="471"/>
    </location>
</feature>
<dbReference type="InterPro" id="IPR031569">
    <property type="entry name" value="ApeC"/>
</dbReference>
<dbReference type="InterPro" id="IPR000859">
    <property type="entry name" value="CUB_dom"/>
</dbReference>
<feature type="compositionally biased region" description="Polar residues" evidence="3">
    <location>
        <begin position="424"/>
        <end position="436"/>
    </location>
</feature>